<sequence>MTDKTDRDCTPVPSGDGHIPGKLGVDCAPSQSGTTSDIEWLQQSPERYQFMQATDSPLLLRLQGTQLTNTVAVAPRMIPPRMMYPRGLLPAIGHQGAVPLGVFPPASTRQAPASLSCISRTGVLPASHFALDSISSTQEAVPQHVGPSSHLLDHARLQDPTAVKQEMPLTGSGQYYRSLLDAKVRMHLSELCKIQQLQYLLDHHVAQQRSLPELPVVDISSEAQQPLDLNCSTVSNSNNILVTLKEQTPESQDRILHTETNLELSCVPPASLESHQDQETSEIDSEEEITSSVLDMCPKKKRNTCTTELVNVVPELYKSVIRTPELQQNNRVVSWETTLPQNPLPSLPPDTSLRHSHSLNLLQQPIMKPQSGLVTQGGRPLLPLVHPDLGTSLAIEKGVVPEMYVEASFRKTNSSDEDVPEHVLSLVAEVGCSSKRNLDTITKSTSGKLHQSLNPLPREKSMTMGSCSDINPLPPDLSPVPNKDIVEDVSVSHASLKNKPASVETKPVAQEEQSQVPESKTIITELDFRKQPPVDNKCPICGDRVSGYHYGMYSCESCKGFFKRTIHSKRHEKLKCTFGGGCLVDLRSRKQCAACRFQKCLSLGMKLEAIRRDRQRGGRSLYEGSSEQRRLIKIKEEQATQSPVPKKRKQRQPSNHVTGKISSTCSSSTGNGGSKAGPSSVSPCMSEPGPSRLAVKTEPKSPGLPQLIQELVEQEKVFIHQSVGECCLSTLREEKNLLETICHFVNHQMLPLVKWAKGLPMYRQLVIEDQIRLLHKNVLSILCLNAIFYCLDHAGRLLLPKNQVIDLTTFNAAKFHQLVPKVTSIADQLHTAGLDLPAFVCLKLILLLSPDAPMVQSSEQVQAYQETAQEVFFDHITHAQPGNSRALGNLMLGLAAIERIAQQLNQETVWDVAVVERTFRHEEDVCSDRPCIRYRVL</sequence>
<dbReference type="GO" id="GO:0043565">
    <property type="term" value="F:sequence-specific DNA binding"/>
    <property type="evidence" value="ECO:0007669"/>
    <property type="project" value="InterPro"/>
</dbReference>
<dbReference type="AlphaFoldDB" id="A0A913Z4A0"/>
<evidence type="ECO:0000256" key="4">
    <source>
        <dbReference type="ARBA" id="ARBA00022833"/>
    </source>
</evidence>
<dbReference type="InterPro" id="IPR013088">
    <property type="entry name" value="Znf_NHR/GATA"/>
</dbReference>
<proteinExistence type="predicted"/>
<dbReference type="FunFam" id="3.30.50.10:FF:000006">
    <property type="entry name" value="Nuclear receptor subfamily 5 group A member"/>
    <property type="match status" value="1"/>
</dbReference>
<organism evidence="13 14">
    <name type="scientific">Patiria miniata</name>
    <name type="common">Bat star</name>
    <name type="synonym">Asterina miniata</name>
    <dbReference type="NCBI Taxonomy" id="46514"/>
    <lineage>
        <taxon>Eukaryota</taxon>
        <taxon>Metazoa</taxon>
        <taxon>Echinodermata</taxon>
        <taxon>Eleutherozoa</taxon>
        <taxon>Asterozoa</taxon>
        <taxon>Asteroidea</taxon>
        <taxon>Valvatacea</taxon>
        <taxon>Valvatida</taxon>
        <taxon>Asterinidae</taxon>
        <taxon>Patiria</taxon>
    </lineage>
</organism>
<evidence type="ECO:0000256" key="3">
    <source>
        <dbReference type="ARBA" id="ARBA00022771"/>
    </source>
</evidence>
<dbReference type="InterPro" id="IPR001723">
    <property type="entry name" value="Nuclear_hrmn_rcpt"/>
</dbReference>
<dbReference type="Proteomes" id="UP000887568">
    <property type="component" value="Unplaced"/>
</dbReference>
<dbReference type="Pfam" id="PF00105">
    <property type="entry name" value="zf-C4"/>
    <property type="match status" value="1"/>
</dbReference>
<dbReference type="PANTHER" id="PTHR24086">
    <property type="entry name" value="NUCLEAR RECEPTOR SUBFAMILY 5 GROUP A"/>
    <property type="match status" value="1"/>
</dbReference>
<evidence type="ECO:0000256" key="8">
    <source>
        <dbReference type="ARBA" id="ARBA00023170"/>
    </source>
</evidence>
<dbReference type="EnsemblMetazoa" id="XM_038190619.1">
    <property type="protein sequence ID" value="XP_038046547.1"/>
    <property type="gene ID" value="LOC119720779"/>
</dbReference>
<dbReference type="PROSITE" id="PS51030">
    <property type="entry name" value="NUCLEAR_REC_DBD_2"/>
    <property type="match status" value="1"/>
</dbReference>
<feature type="domain" description="NR LBD" evidence="12">
    <location>
        <begin position="703"/>
        <end position="930"/>
    </location>
</feature>
<accession>A0A913Z4A0</accession>
<dbReference type="RefSeq" id="XP_038046546.1">
    <property type="nucleotide sequence ID" value="XM_038190618.1"/>
</dbReference>
<evidence type="ECO:0000256" key="1">
    <source>
        <dbReference type="ARBA" id="ARBA00004123"/>
    </source>
</evidence>
<evidence type="ECO:0000259" key="11">
    <source>
        <dbReference type="PROSITE" id="PS51030"/>
    </source>
</evidence>
<dbReference type="PRINTS" id="PR00047">
    <property type="entry name" value="STROIDFINGER"/>
</dbReference>
<evidence type="ECO:0000256" key="9">
    <source>
        <dbReference type="ARBA" id="ARBA00023242"/>
    </source>
</evidence>
<protein>
    <submittedName>
        <fullName evidence="13">Uncharacterized protein</fullName>
    </submittedName>
</protein>
<dbReference type="InterPro" id="IPR016355">
    <property type="entry name" value="NR5-like"/>
</dbReference>
<dbReference type="RefSeq" id="XP_038046547.1">
    <property type="nucleotide sequence ID" value="XM_038190619.1"/>
</dbReference>
<dbReference type="SUPFAM" id="SSF48508">
    <property type="entry name" value="Nuclear receptor ligand-binding domain"/>
    <property type="match status" value="1"/>
</dbReference>
<dbReference type="OrthoDB" id="5984981at2759"/>
<evidence type="ECO:0000259" key="12">
    <source>
        <dbReference type="PROSITE" id="PS51843"/>
    </source>
</evidence>
<feature type="region of interest" description="Disordered" evidence="10">
    <location>
        <begin position="496"/>
        <end position="516"/>
    </location>
</feature>
<evidence type="ECO:0000256" key="5">
    <source>
        <dbReference type="ARBA" id="ARBA00023015"/>
    </source>
</evidence>
<dbReference type="Pfam" id="PF00104">
    <property type="entry name" value="Hormone_recep"/>
    <property type="match status" value="1"/>
</dbReference>
<keyword evidence="2" id="KW-0479">Metal-binding</keyword>
<dbReference type="SMART" id="SM00430">
    <property type="entry name" value="HOLI"/>
    <property type="match status" value="1"/>
</dbReference>
<keyword evidence="3" id="KW-0863">Zinc-finger</keyword>
<dbReference type="PROSITE" id="PS00031">
    <property type="entry name" value="NUCLEAR_REC_DBD_1"/>
    <property type="match status" value="1"/>
</dbReference>
<dbReference type="GeneID" id="119720779"/>
<feature type="compositionally biased region" description="Low complexity" evidence="10">
    <location>
        <begin position="658"/>
        <end position="669"/>
    </location>
</feature>
<reference evidence="13" key="1">
    <citation type="submission" date="2022-11" db="UniProtKB">
        <authorList>
            <consortium name="EnsemblMetazoa"/>
        </authorList>
    </citation>
    <scope>IDENTIFICATION</scope>
</reference>
<dbReference type="SUPFAM" id="SSF57716">
    <property type="entry name" value="Glucocorticoid receptor-like (DNA-binding domain)"/>
    <property type="match status" value="1"/>
</dbReference>
<keyword evidence="7" id="KW-0804">Transcription</keyword>
<evidence type="ECO:0000313" key="14">
    <source>
        <dbReference type="Proteomes" id="UP000887568"/>
    </source>
</evidence>
<dbReference type="InterPro" id="IPR001628">
    <property type="entry name" value="Znf_hrmn_rcpt"/>
</dbReference>
<dbReference type="InterPro" id="IPR035500">
    <property type="entry name" value="NHR-like_dom_sf"/>
</dbReference>
<keyword evidence="14" id="KW-1185">Reference proteome</keyword>
<dbReference type="InterPro" id="IPR000536">
    <property type="entry name" value="Nucl_hrmn_rcpt_lig-bd"/>
</dbReference>
<evidence type="ECO:0000256" key="10">
    <source>
        <dbReference type="SAM" id="MobiDB-lite"/>
    </source>
</evidence>
<dbReference type="GO" id="GO:0008270">
    <property type="term" value="F:zinc ion binding"/>
    <property type="evidence" value="ECO:0007669"/>
    <property type="project" value="UniProtKB-KW"/>
</dbReference>
<dbReference type="EnsemblMetazoa" id="XM_038190618.1">
    <property type="protein sequence ID" value="XP_038046546.1"/>
    <property type="gene ID" value="LOC119720779"/>
</dbReference>
<keyword evidence="8" id="KW-0675">Receptor</keyword>
<dbReference type="GO" id="GO:0004879">
    <property type="term" value="F:nuclear receptor activity"/>
    <property type="evidence" value="ECO:0007669"/>
    <property type="project" value="InterPro"/>
</dbReference>
<feature type="domain" description="Nuclear receptor" evidence="11">
    <location>
        <begin position="535"/>
        <end position="612"/>
    </location>
</feature>
<keyword evidence="6" id="KW-0238">DNA-binding</keyword>
<dbReference type="Gene3D" id="3.30.50.10">
    <property type="entry name" value="Erythroid Transcription Factor GATA-1, subunit A"/>
    <property type="match status" value="1"/>
</dbReference>
<keyword evidence="9" id="KW-0539">Nucleus</keyword>
<evidence type="ECO:0000313" key="13">
    <source>
        <dbReference type="EnsemblMetazoa" id="XP_038046547.1"/>
    </source>
</evidence>
<comment type="subcellular location">
    <subcellularLocation>
        <location evidence="1">Nucleus</location>
    </subcellularLocation>
</comment>
<dbReference type="PANTHER" id="PTHR24086:SF25">
    <property type="entry name" value="NUCLEAR HORMONE RECEPTOR FTZ-F1 BETA"/>
    <property type="match status" value="1"/>
</dbReference>
<keyword evidence="5" id="KW-0805">Transcription regulation</keyword>
<feature type="region of interest" description="Disordered" evidence="10">
    <location>
        <begin position="634"/>
        <end position="699"/>
    </location>
</feature>
<dbReference type="PROSITE" id="PS51843">
    <property type="entry name" value="NR_LBD"/>
    <property type="match status" value="1"/>
</dbReference>
<name>A0A913Z4A0_PATMI</name>
<evidence type="ECO:0000256" key="2">
    <source>
        <dbReference type="ARBA" id="ARBA00022723"/>
    </source>
</evidence>
<evidence type="ECO:0000256" key="7">
    <source>
        <dbReference type="ARBA" id="ARBA00023163"/>
    </source>
</evidence>
<dbReference type="OMA" id="LGKETIC"/>
<dbReference type="SMART" id="SM00399">
    <property type="entry name" value="ZnF_C4"/>
    <property type="match status" value="1"/>
</dbReference>
<evidence type="ECO:0000256" key="6">
    <source>
        <dbReference type="ARBA" id="ARBA00023125"/>
    </source>
</evidence>
<feature type="region of interest" description="Disordered" evidence="10">
    <location>
        <begin position="1"/>
        <end position="23"/>
    </location>
</feature>
<dbReference type="PRINTS" id="PR00398">
    <property type="entry name" value="STRDHORMONER"/>
</dbReference>
<dbReference type="Gene3D" id="1.10.565.10">
    <property type="entry name" value="Retinoid X Receptor"/>
    <property type="match status" value="1"/>
</dbReference>
<dbReference type="GO" id="GO:0005634">
    <property type="term" value="C:nucleus"/>
    <property type="evidence" value="ECO:0007669"/>
    <property type="project" value="UniProtKB-SubCell"/>
</dbReference>
<keyword evidence="4" id="KW-0862">Zinc</keyword>